<evidence type="ECO:0000313" key="5">
    <source>
        <dbReference type="RefSeq" id="XP_015179436.1"/>
    </source>
</evidence>
<dbReference type="PANTHER" id="PTHR12773:SF0">
    <property type="entry name" value="MULTIFUNCTIONAL METHYLTRANSFERASE SUBUNIT TRM112-LIKE PROTEIN"/>
    <property type="match status" value="1"/>
</dbReference>
<dbReference type="PANTHER" id="PTHR12773">
    <property type="entry name" value="UPF0315 PROTEIN-RELATED"/>
    <property type="match status" value="1"/>
</dbReference>
<protein>
    <recommendedName>
        <fullName evidence="2">Multifunctional methyltransferase subunit TRM112-like protein</fullName>
    </recommendedName>
    <alternativeName>
        <fullName evidence="3">tRNA methyltransferase 112 homolog</fullName>
    </alternativeName>
</protein>
<name>A0ABM1IGU9_POLDO</name>
<proteinExistence type="inferred from homology"/>
<dbReference type="Proteomes" id="UP000694924">
    <property type="component" value="Unplaced"/>
</dbReference>
<dbReference type="RefSeq" id="XP_015179436.1">
    <property type="nucleotide sequence ID" value="XM_015323950.1"/>
</dbReference>
<dbReference type="Gene3D" id="2.20.25.10">
    <property type="match status" value="1"/>
</dbReference>
<evidence type="ECO:0000256" key="3">
    <source>
        <dbReference type="ARBA" id="ARBA00030516"/>
    </source>
</evidence>
<organism evidence="4 5">
    <name type="scientific">Polistes dominula</name>
    <name type="common">European paper wasp</name>
    <name type="synonym">Vespa dominula</name>
    <dbReference type="NCBI Taxonomy" id="743375"/>
    <lineage>
        <taxon>Eukaryota</taxon>
        <taxon>Metazoa</taxon>
        <taxon>Ecdysozoa</taxon>
        <taxon>Arthropoda</taxon>
        <taxon>Hexapoda</taxon>
        <taxon>Insecta</taxon>
        <taxon>Pterygota</taxon>
        <taxon>Neoptera</taxon>
        <taxon>Endopterygota</taxon>
        <taxon>Hymenoptera</taxon>
        <taxon>Apocrita</taxon>
        <taxon>Aculeata</taxon>
        <taxon>Vespoidea</taxon>
        <taxon>Vespidae</taxon>
        <taxon>Polistinae</taxon>
        <taxon>Polistini</taxon>
        <taxon>Polistes</taxon>
    </lineage>
</organism>
<dbReference type="InterPro" id="IPR005651">
    <property type="entry name" value="Trm112-like"/>
</dbReference>
<dbReference type="CDD" id="cd21089">
    <property type="entry name" value="Trm112-like"/>
    <property type="match status" value="1"/>
</dbReference>
<dbReference type="InterPro" id="IPR039127">
    <property type="entry name" value="Trm112"/>
</dbReference>
<gene>
    <name evidence="5" type="primary">LOC107067976</name>
</gene>
<sequence length="126" mass="14203">MKLITHNMLTSQSLKGVTVGYPLGIIARDVRIAEIDFNPEFIIKIIPKLDWPALWRAAESIGHADIIPKELQKGYDKDIDFLKQAHHALFEIDVVSGDLLCPESGRRFPINDGIPNMLLNEDEVNN</sequence>
<reference evidence="5" key="1">
    <citation type="submission" date="2025-08" db="UniProtKB">
        <authorList>
            <consortium name="RefSeq"/>
        </authorList>
    </citation>
    <scope>IDENTIFICATION</scope>
    <source>
        <tissue evidence="5">Whole body</tissue>
    </source>
</reference>
<comment type="similarity">
    <text evidence="1">Belongs to the TRM112 family.</text>
</comment>
<evidence type="ECO:0000313" key="4">
    <source>
        <dbReference type="Proteomes" id="UP000694924"/>
    </source>
</evidence>
<evidence type="ECO:0000256" key="1">
    <source>
        <dbReference type="ARBA" id="ARBA00007980"/>
    </source>
</evidence>
<dbReference type="Pfam" id="PF03966">
    <property type="entry name" value="Trm112p"/>
    <property type="match status" value="1"/>
</dbReference>
<dbReference type="SUPFAM" id="SSF158997">
    <property type="entry name" value="Trm112p-like"/>
    <property type="match status" value="1"/>
</dbReference>
<accession>A0ABM1IGU9</accession>
<evidence type="ECO:0000256" key="2">
    <source>
        <dbReference type="ARBA" id="ARBA00019989"/>
    </source>
</evidence>
<dbReference type="GeneID" id="107067976"/>
<keyword evidence="4" id="KW-1185">Reference proteome</keyword>